<accession>A0A9X1IQE2</accession>
<dbReference type="Pfam" id="PF02635">
    <property type="entry name" value="DsrE"/>
    <property type="match status" value="1"/>
</dbReference>
<gene>
    <name evidence="1" type="ORF">KK488_06810</name>
</gene>
<sequence>MNERPPLALVLVSADPVRLRAALAFARAEVALGSEARIFLQGEAAALLRPPISAPQDAAWRAAGEPGLADLLDEALDDGVAISLCQSGLALAGFDASGLDRRIELSGPVAFLAAAGPHIRLLSF</sequence>
<dbReference type="SUPFAM" id="SSF75169">
    <property type="entry name" value="DsrEFH-like"/>
    <property type="match status" value="1"/>
</dbReference>
<name>A0A9X1IQE2_9SPHN</name>
<keyword evidence="2" id="KW-1185">Reference proteome</keyword>
<dbReference type="Gene3D" id="3.40.1260.10">
    <property type="entry name" value="DsrEFH-like"/>
    <property type="match status" value="1"/>
</dbReference>
<dbReference type="InterPro" id="IPR027396">
    <property type="entry name" value="DsrEFH-like"/>
</dbReference>
<evidence type="ECO:0000313" key="2">
    <source>
        <dbReference type="Proteomes" id="UP001138757"/>
    </source>
</evidence>
<proteinExistence type="predicted"/>
<dbReference type="InterPro" id="IPR003787">
    <property type="entry name" value="Sulphur_relay_DsrE/F-like"/>
</dbReference>
<protein>
    <submittedName>
        <fullName evidence="1">DsrE family protein</fullName>
    </submittedName>
</protein>
<dbReference type="RefSeq" id="WP_214622413.1">
    <property type="nucleotide sequence ID" value="NZ_JAHGAW010000004.1"/>
</dbReference>
<organism evidence="1 2">
    <name type="scientific">Sphingobium nicotianae</name>
    <dbReference type="NCBI Taxonomy" id="2782607"/>
    <lineage>
        <taxon>Bacteria</taxon>
        <taxon>Pseudomonadati</taxon>
        <taxon>Pseudomonadota</taxon>
        <taxon>Alphaproteobacteria</taxon>
        <taxon>Sphingomonadales</taxon>
        <taxon>Sphingomonadaceae</taxon>
        <taxon>Sphingobium</taxon>
    </lineage>
</organism>
<dbReference type="AlphaFoldDB" id="A0A9X1IQE2"/>
<dbReference type="EMBL" id="JAHGAW010000004">
    <property type="protein sequence ID" value="MBT2186657.1"/>
    <property type="molecule type" value="Genomic_DNA"/>
</dbReference>
<reference evidence="1" key="1">
    <citation type="submission" date="2021-05" db="EMBL/GenBank/DDBJ databases">
        <title>Genome of Sphingobium sp. strain.</title>
        <authorList>
            <person name="Fan R."/>
        </authorList>
    </citation>
    <scope>NUCLEOTIDE SEQUENCE</scope>
    <source>
        <strain evidence="1">H33</strain>
    </source>
</reference>
<evidence type="ECO:0000313" key="1">
    <source>
        <dbReference type="EMBL" id="MBT2186657.1"/>
    </source>
</evidence>
<comment type="caution">
    <text evidence="1">The sequence shown here is derived from an EMBL/GenBank/DDBJ whole genome shotgun (WGS) entry which is preliminary data.</text>
</comment>
<dbReference type="Proteomes" id="UP001138757">
    <property type="component" value="Unassembled WGS sequence"/>
</dbReference>